<dbReference type="PANTHER" id="PTHR43244:SF2">
    <property type="entry name" value="CONSERVED HYPOTHETICAL ALANINE AND PROLINE-RICH PROTEIN"/>
    <property type="match status" value="1"/>
</dbReference>
<dbReference type="AlphaFoldDB" id="A0A931EZB2"/>
<dbReference type="PANTHER" id="PTHR43244">
    <property type="match status" value="1"/>
</dbReference>
<keyword evidence="2" id="KW-0560">Oxidoreductase</keyword>
<keyword evidence="3" id="KW-1185">Reference proteome</keyword>
<protein>
    <submittedName>
        <fullName evidence="2">TIGR03617 family F420-dependent LLM class oxidoreductase</fullName>
        <ecNumber evidence="2">1.-.-.-</ecNumber>
    </submittedName>
</protein>
<evidence type="ECO:0000313" key="2">
    <source>
        <dbReference type="EMBL" id="MBF8185003.1"/>
    </source>
</evidence>
<sequence>MRVEVSLRDVPLGDVPELAARLEQAGVDTVCDAEVTRDPLLTLMAVASATSRVELATAVTIAFPRSPMVLATQARMLADHSGGRFRLGLGTQVRRHIEERFSTAWDSPGPRMRDYVSALRAIWRAWETGGELRHEGPFYRHTLMTPEFRPASDHAPIPVDLAAVNRYNLTTAASLCDGVRLHPFSTRAYVSDVALPTITGAARTSGEVRVTGGGFVATGATAEDVRAAREHVRRRVGFYGSTRSYLPVLAHHGLDDLGEELQRTVREGRWDELASKVDDEVLELFCAVAPYEGIGAAVGERFGGLVDAVQLPAPRGDTDWRSFARAVADIQALG</sequence>
<feature type="domain" description="Luciferase-like" evidence="1">
    <location>
        <begin position="11"/>
        <end position="301"/>
    </location>
</feature>
<dbReference type="InterPro" id="IPR019919">
    <property type="entry name" value="Lucif-like_OxRdtase_MSMEG_2256"/>
</dbReference>
<dbReference type="SUPFAM" id="SSF51679">
    <property type="entry name" value="Bacterial luciferase-like"/>
    <property type="match status" value="1"/>
</dbReference>
<accession>A0A931EZB2</accession>
<dbReference type="EMBL" id="JADOGI010000008">
    <property type="protein sequence ID" value="MBF8185003.1"/>
    <property type="molecule type" value="Genomic_DNA"/>
</dbReference>
<organism evidence="2 3">
    <name type="scientific">Nonomuraea cypriaca</name>
    <dbReference type="NCBI Taxonomy" id="1187855"/>
    <lineage>
        <taxon>Bacteria</taxon>
        <taxon>Bacillati</taxon>
        <taxon>Actinomycetota</taxon>
        <taxon>Actinomycetes</taxon>
        <taxon>Streptosporangiales</taxon>
        <taxon>Streptosporangiaceae</taxon>
        <taxon>Nonomuraea</taxon>
    </lineage>
</organism>
<dbReference type="EC" id="1.-.-.-" evidence="2"/>
<reference evidence="2" key="1">
    <citation type="submission" date="2020-11" db="EMBL/GenBank/DDBJ databases">
        <title>Whole-genome analyses of Nonomuraea sp. K274.</title>
        <authorList>
            <person name="Veyisoglu A."/>
        </authorList>
    </citation>
    <scope>NUCLEOTIDE SEQUENCE</scope>
    <source>
        <strain evidence="2">K274</strain>
    </source>
</reference>
<name>A0A931EZB2_9ACTN</name>
<dbReference type="CDD" id="cd01097">
    <property type="entry name" value="Tetrahydromethanopterin_reductase"/>
    <property type="match status" value="1"/>
</dbReference>
<gene>
    <name evidence="2" type="ORF">ITP53_04475</name>
</gene>
<evidence type="ECO:0000259" key="1">
    <source>
        <dbReference type="Pfam" id="PF00296"/>
    </source>
</evidence>
<dbReference type="RefSeq" id="WP_195893991.1">
    <property type="nucleotide sequence ID" value="NZ_JADOGI010000008.1"/>
</dbReference>
<dbReference type="Pfam" id="PF00296">
    <property type="entry name" value="Bac_luciferase"/>
    <property type="match status" value="1"/>
</dbReference>
<evidence type="ECO:0000313" key="3">
    <source>
        <dbReference type="Proteomes" id="UP000605361"/>
    </source>
</evidence>
<dbReference type="Gene3D" id="3.20.20.30">
    <property type="entry name" value="Luciferase-like domain"/>
    <property type="match status" value="1"/>
</dbReference>
<dbReference type="InterPro" id="IPR050564">
    <property type="entry name" value="F420-G6PD/mer"/>
</dbReference>
<comment type="caution">
    <text evidence="2">The sequence shown here is derived from an EMBL/GenBank/DDBJ whole genome shotgun (WGS) entry which is preliminary data.</text>
</comment>
<proteinExistence type="predicted"/>
<dbReference type="GO" id="GO:0016705">
    <property type="term" value="F:oxidoreductase activity, acting on paired donors, with incorporation or reduction of molecular oxygen"/>
    <property type="evidence" value="ECO:0007669"/>
    <property type="project" value="InterPro"/>
</dbReference>
<dbReference type="Proteomes" id="UP000605361">
    <property type="component" value="Unassembled WGS sequence"/>
</dbReference>
<dbReference type="InterPro" id="IPR011251">
    <property type="entry name" value="Luciferase-like_dom"/>
</dbReference>
<dbReference type="NCBIfam" id="TIGR03617">
    <property type="entry name" value="F420_MSMEG_2256"/>
    <property type="match status" value="1"/>
</dbReference>
<dbReference type="InterPro" id="IPR036661">
    <property type="entry name" value="Luciferase-like_sf"/>
</dbReference>